<comment type="caution">
    <text evidence="4">The sequence shown here is derived from an EMBL/GenBank/DDBJ whole genome shotgun (WGS) entry which is preliminary data.</text>
</comment>
<dbReference type="Proteomes" id="UP000187406">
    <property type="component" value="Unassembled WGS sequence"/>
</dbReference>
<dbReference type="GO" id="GO:0005634">
    <property type="term" value="C:nucleus"/>
    <property type="evidence" value="ECO:0007669"/>
    <property type="project" value="UniProtKB-SubCell"/>
</dbReference>
<dbReference type="OrthoDB" id="1726951at2759"/>
<dbReference type="Pfam" id="PF04434">
    <property type="entry name" value="SWIM"/>
    <property type="match status" value="1"/>
</dbReference>
<keyword evidence="2" id="KW-0479">Metal-binding</keyword>
<evidence type="ECO:0000313" key="5">
    <source>
        <dbReference type="Proteomes" id="UP000187406"/>
    </source>
</evidence>
<keyword evidence="2" id="KW-0539">Nucleus</keyword>
<evidence type="ECO:0000313" key="4">
    <source>
        <dbReference type="EMBL" id="GAV73041.1"/>
    </source>
</evidence>
<accession>A0A1Q3BYS1</accession>
<dbReference type="InterPro" id="IPR007527">
    <property type="entry name" value="Znf_SWIM"/>
</dbReference>
<keyword evidence="2" id="KW-0862">Zinc</keyword>
<dbReference type="PANTHER" id="PTHR31669:SF283">
    <property type="entry name" value="PROTEIN FAR1-RELATED SEQUENCE"/>
    <property type="match status" value="1"/>
</dbReference>
<comment type="subcellular location">
    <subcellularLocation>
        <location evidence="2">Nucleus</location>
    </subcellularLocation>
</comment>
<sequence>DGCMASLNVRWKKHRKWVVTRFEEEHNHILDTPRRPKKHHSHNVSHKNSAAKDLMEQLQSCGIGPSTIAKTINMNSSPKLITRFPFEKIVADRYTAVMFKLSKAELHESVSCWYEMVSHHDVATTYVVGLCDEDKRRWWTVVYDEAQGATLKCECAKFETGGYFCKHLLRIMQGRHLTVIPGQYMLNRWTIGDRYIMESGVFTCNENENMVTPIIGKRRWWTVVYDEAQGATLKCECAKF</sequence>
<evidence type="ECO:0000256" key="2">
    <source>
        <dbReference type="RuleBase" id="RU367018"/>
    </source>
</evidence>
<proteinExistence type="inferred from homology"/>
<protein>
    <recommendedName>
        <fullName evidence="2">Protein FAR1-RELATED SEQUENCE</fullName>
    </recommendedName>
</protein>
<dbReference type="GO" id="GO:0006355">
    <property type="term" value="P:regulation of DNA-templated transcription"/>
    <property type="evidence" value="ECO:0007669"/>
    <property type="project" value="UniProtKB-UniRule"/>
</dbReference>
<evidence type="ECO:0000256" key="1">
    <source>
        <dbReference type="PROSITE-ProRule" id="PRU00325"/>
    </source>
</evidence>
<dbReference type="AlphaFoldDB" id="A0A1Q3BYS1"/>
<feature type="domain" description="SWIM-type" evidence="3">
    <location>
        <begin position="139"/>
        <end position="176"/>
    </location>
</feature>
<comment type="function">
    <text evidence="2">Putative transcription activator involved in regulating light control of development.</text>
</comment>
<dbReference type="EMBL" id="BDDD01001067">
    <property type="protein sequence ID" value="GAV73041.1"/>
    <property type="molecule type" value="Genomic_DNA"/>
</dbReference>
<evidence type="ECO:0000259" key="3">
    <source>
        <dbReference type="PROSITE" id="PS50966"/>
    </source>
</evidence>
<organism evidence="4 5">
    <name type="scientific">Cephalotus follicularis</name>
    <name type="common">Albany pitcher plant</name>
    <dbReference type="NCBI Taxonomy" id="3775"/>
    <lineage>
        <taxon>Eukaryota</taxon>
        <taxon>Viridiplantae</taxon>
        <taxon>Streptophyta</taxon>
        <taxon>Embryophyta</taxon>
        <taxon>Tracheophyta</taxon>
        <taxon>Spermatophyta</taxon>
        <taxon>Magnoliopsida</taxon>
        <taxon>eudicotyledons</taxon>
        <taxon>Gunneridae</taxon>
        <taxon>Pentapetalae</taxon>
        <taxon>rosids</taxon>
        <taxon>fabids</taxon>
        <taxon>Oxalidales</taxon>
        <taxon>Cephalotaceae</taxon>
        <taxon>Cephalotus</taxon>
    </lineage>
</organism>
<comment type="similarity">
    <text evidence="2">Belongs to the FHY3/FAR1 family.</text>
</comment>
<dbReference type="PROSITE" id="PS50966">
    <property type="entry name" value="ZF_SWIM"/>
    <property type="match status" value="1"/>
</dbReference>
<dbReference type="PANTHER" id="PTHR31669">
    <property type="entry name" value="PROTEIN FAR1-RELATED SEQUENCE 10-RELATED"/>
    <property type="match status" value="1"/>
</dbReference>
<keyword evidence="1 2" id="KW-0863">Zinc-finger</keyword>
<dbReference type="GO" id="GO:0008270">
    <property type="term" value="F:zinc ion binding"/>
    <property type="evidence" value="ECO:0007669"/>
    <property type="project" value="UniProtKB-UniRule"/>
</dbReference>
<name>A0A1Q3BYS1_CEPFO</name>
<keyword evidence="5" id="KW-1185">Reference proteome</keyword>
<gene>
    <name evidence="4" type="ORF">CFOL_v3_16528</name>
</gene>
<dbReference type="InterPro" id="IPR031052">
    <property type="entry name" value="FHY3/FAR1"/>
</dbReference>
<feature type="non-terminal residue" evidence="4">
    <location>
        <position position="1"/>
    </location>
</feature>
<reference evidence="5" key="1">
    <citation type="submission" date="2016-04" db="EMBL/GenBank/DDBJ databases">
        <title>Cephalotus genome sequencing.</title>
        <authorList>
            <person name="Fukushima K."/>
            <person name="Hasebe M."/>
            <person name="Fang X."/>
        </authorList>
    </citation>
    <scope>NUCLEOTIDE SEQUENCE [LARGE SCALE GENOMIC DNA]</scope>
    <source>
        <strain evidence="5">cv. St1</strain>
    </source>
</reference>
<dbReference type="InParanoid" id="A0A1Q3BYS1"/>